<proteinExistence type="predicted"/>
<dbReference type="InterPro" id="IPR013422">
    <property type="entry name" value="CRISPR-assoc_prot_Cas5_N"/>
</dbReference>
<organism evidence="2 3">
    <name type="scientific">Saccharibacillus endophyticus</name>
    <dbReference type="NCBI Taxonomy" id="2060666"/>
    <lineage>
        <taxon>Bacteria</taxon>
        <taxon>Bacillati</taxon>
        <taxon>Bacillota</taxon>
        <taxon>Bacilli</taxon>
        <taxon>Bacillales</taxon>
        <taxon>Paenibacillaceae</taxon>
        <taxon>Saccharibacillus</taxon>
    </lineage>
</organism>
<dbReference type="RefSeq" id="WP_172247327.1">
    <property type="nucleotide sequence ID" value="NZ_BMDD01000002.1"/>
</dbReference>
<dbReference type="Pfam" id="PF09704">
    <property type="entry name" value="Cas_Cas5d"/>
    <property type="match status" value="1"/>
</dbReference>
<evidence type="ECO:0000256" key="1">
    <source>
        <dbReference type="ARBA" id="ARBA00023118"/>
    </source>
</evidence>
<name>A0ABQ1ZVU0_9BACL</name>
<dbReference type="EMBL" id="BMDD01000002">
    <property type="protein sequence ID" value="GGH78276.1"/>
    <property type="molecule type" value="Genomic_DNA"/>
</dbReference>
<dbReference type="Proteomes" id="UP000605427">
    <property type="component" value="Unassembled WGS sequence"/>
</dbReference>
<gene>
    <name evidence="2" type="ORF">GCM10007362_23330</name>
</gene>
<accession>A0ABQ1ZVU0</accession>
<dbReference type="NCBIfam" id="TIGR01895">
    <property type="entry name" value="cas_Cas5t"/>
    <property type="match status" value="1"/>
</dbReference>
<keyword evidence="3" id="KW-1185">Reference proteome</keyword>
<dbReference type="InterPro" id="IPR013337">
    <property type="entry name" value="CRISPR-assoc_prot_Cas5_Tneap"/>
</dbReference>
<reference evidence="3" key="1">
    <citation type="journal article" date="2019" name="Int. J. Syst. Evol. Microbiol.">
        <title>The Global Catalogue of Microorganisms (GCM) 10K type strain sequencing project: providing services to taxonomists for standard genome sequencing and annotation.</title>
        <authorList>
            <consortium name="The Broad Institute Genomics Platform"/>
            <consortium name="The Broad Institute Genome Sequencing Center for Infectious Disease"/>
            <person name="Wu L."/>
            <person name="Ma J."/>
        </authorList>
    </citation>
    <scope>NUCLEOTIDE SEQUENCE [LARGE SCALE GENOMIC DNA]</scope>
    <source>
        <strain evidence="3">CCM 8702</strain>
    </source>
</reference>
<dbReference type="NCBIfam" id="TIGR02593">
    <property type="entry name" value="CRISPR_cas5"/>
    <property type="match status" value="1"/>
</dbReference>
<protein>
    <submittedName>
        <fullName evidence="2">Type I-B CRISPR-associated protein Cas5</fullName>
    </submittedName>
</protein>
<keyword evidence="1" id="KW-0051">Antiviral defense</keyword>
<evidence type="ECO:0000313" key="3">
    <source>
        <dbReference type="Proteomes" id="UP000605427"/>
    </source>
</evidence>
<dbReference type="InterPro" id="IPR021124">
    <property type="entry name" value="CRISPR-assoc_prot_Cas5"/>
</dbReference>
<comment type="caution">
    <text evidence="2">The sequence shown here is derived from an EMBL/GenBank/DDBJ whole genome shotgun (WGS) entry which is preliminary data.</text>
</comment>
<sequence>MKVLRLKLYQQTACYKKPFASKVAETYPLPPHSTVKGMLHAVLEANELIPMQISVQGGYDTLMTDYQIHYFFKQHSTPEFILTTAGLGMDRQLEEITTMPIYTHMLYDVNLVIHVQAEQSVMEELEHRIKDSSTTLSLGRWEDLLRVDECEIVEIESAERPVVIHGGAFVPERILDETDDVPYSPYRLNWTYRIVNGVRIWDKLHMGYVQDGAAISDEADVYVDDEGQGIYFSEPMIG</sequence>
<evidence type="ECO:0000313" key="2">
    <source>
        <dbReference type="EMBL" id="GGH78276.1"/>
    </source>
</evidence>